<evidence type="ECO:0000259" key="1">
    <source>
        <dbReference type="Pfam" id="PF25967"/>
    </source>
</evidence>
<protein>
    <recommendedName>
        <fullName evidence="1">Multidrug resistance protein MdtA-like C-terminal permuted SH3 domain-containing protein</fullName>
    </recommendedName>
</protein>
<dbReference type="AlphaFoldDB" id="A0A9X3F0H2"/>
<accession>A0A9X3F0H2</accession>
<reference evidence="2" key="1">
    <citation type="submission" date="2022-11" db="EMBL/GenBank/DDBJ databases">
        <title>Minimal conservation of predation-associated metabolite biosynthetic gene clusters underscores biosynthetic potential of Myxococcota including descriptions for ten novel species: Archangium lansinium sp. nov., Myxococcus landrumus sp. nov., Nannocystis bai.</title>
        <authorList>
            <person name="Ahearne A."/>
            <person name="Stevens C."/>
            <person name="Phillips K."/>
        </authorList>
    </citation>
    <scope>NUCLEOTIDE SEQUENCE</scope>
    <source>
        <strain evidence="2">Na p29</strain>
    </source>
</reference>
<dbReference type="PANTHER" id="PTHR30158">
    <property type="entry name" value="ACRA/E-RELATED COMPONENT OF DRUG EFFLUX TRANSPORTER"/>
    <property type="match status" value="1"/>
</dbReference>
<organism evidence="2 3">
    <name type="scientific">Nannocystis pusilla</name>
    <dbReference type="NCBI Taxonomy" id="889268"/>
    <lineage>
        <taxon>Bacteria</taxon>
        <taxon>Pseudomonadati</taxon>
        <taxon>Myxococcota</taxon>
        <taxon>Polyangia</taxon>
        <taxon>Nannocystales</taxon>
        <taxon>Nannocystaceae</taxon>
        <taxon>Nannocystis</taxon>
    </lineage>
</organism>
<dbReference type="InterPro" id="IPR058627">
    <property type="entry name" value="MdtA-like_C"/>
</dbReference>
<sequence length="85" mass="9564">MIPQKATFEILDRRFVFVVGDDGIVKQRPIVVAAELPHAFIVESGLEDTDHILLEGLRKVQDGKHVDVKLAEPAEVFSQLKYHAE</sequence>
<gene>
    <name evidence="2" type="ORF">OV079_51055</name>
</gene>
<dbReference type="GO" id="GO:0005886">
    <property type="term" value="C:plasma membrane"/>
    <property type="evidence" value="ECO:0007669"/>
    <property type="project" value="TreeGrafter"/>
</dbReference>
<evidence type="ECO:0000313" key="3">
    <source>
        <dbReference type="Proteomes" id="UP001150924"/>
    </source>
</evidence>
<name>A0A9X3F0H2_9BACT</name>
<dbReference type="RefSeq" id="WP_267777842.1">
    <property type="nucleotide sequence ID" value="NZ_JAPNKE010000002.1"/>
</dbReference>
<dbReference type="Proteomes" id="UP001150924">
    <property type="component" value="Unassembled WGS sequence"/>
</dbReference>
<keyword evidence="3" id="KW-1185">Reference proteome</keyword>
<dbReference type="PANTHER" id="PTHR30158:SF23">
    <property type="entry name" value="MULTIDRUG RESISTANCE PROTEIN MEXA"/>
    <property type="match status" value="1"/>
</dbReference>
<dbReference type="EMBL" id="JAPNKE010000002">
    <property type="protein sequence ID" value="MCY1013732.1"/>
    <property type="molecule type" value="Genomic_DNA"/>
</dbReference>
<dbReference type="Pfam" id="PF25967">
    <property type="entry name" value="RND-MFP_C"/>
    <property type="match status" value="1"/>
</dbReference>
<comment type="caution">
    <text evidence="2">The sequence shown here is derived from an EMBL/GenBank/DDBJ whole genome shotgun (WGS) entry which is preliminary data.</text>
</comment>
<evidence type="ECO:0000313" key="2">
    <source>
        <dbReference type="EMBL" id="MCY1013732.1"/>
    </source>
</evidence>
<dbReference type="GO" id="GO:0046677">
    <property type="term" value="P:response to antibiotic"/>
    <property type="evidence" value="ECO:0007669"/>
    <property type="project" value="TreeGrafter"/>
</dbReference>
<proteinExistence type="predicted"/>
<dbReference type="Gene3D" id="2.40.420.20">
    <property type="match status" value="1"/>
</dbReference>
<feature type="domain" description="Multidrug resistance protein MdtA-like C-terminal permuted SH3" evidence="1">
    <location>
        <begin position="2"/>
        <end position="58"/>
    </location>
</feature>